<dbReference type="PANTHER" id="PTHR42684">
    <property type="entry name" value="ADENOSYLMETHIONINE-8-AMINO-7-OXONONANOATE AMINOTRANSFERASE"/>
    <property type="match status" value="1"/>
</dbReference>
<keyword evidence="9 11" id="KW-0663">Pyridoxal phosphate</keyword>
<sequence length="448" mass="50204">MELSLIEKSKMYLWLPFTQMKDYDENPLIIESGNGIMLKDINGKEYYDGFSSVWLNVHGHRKKELDEAVKKQLDKIAHSTLLGMTNVPATELAETLIKISPEKLTRVFYSDSGAEAMEIALKMAFQYWKNIGKPEKQKFISMRNGYHGDTIGAVSVGSIELFHHVYGPLMFESFKARVPYVYRSESPGPDECRDECLNELKELLKEHHEEIAALSIESMVQGASGMIVMPEGFLAGVRELCTAYDVLMIVDEVATGFGRTGKMFACEHEGVQPDLMAAGKGITGGYLPIAVTFATEEIYRAFYDDYETLKTFFHGHSYTGNQLGCAVAIENLRLFESEQIVEQVAEKSEALRGFLRTLEALPHVGDIRQLGFMCGIELVQSKETKRPYPPEKRVGYQVSLKMRELGMLTRPLGDVVAFLPPLASTTEQLEAMVSIMKEAIDEVTSGEL</sequence>
<evidence type="ECO:0000256" key="1">
    <source>
        <dbReference type="ARBA" id="ARBA00001933"/>
    </source>
</evidence>
<comment type="catalytic activity">
    <reaction evidence="11">
        <text>(8S)-8-amino-7-oxononanoate + S-adenosyl-L-methionine = S-adenosyl-4-methylsulfanyl-2-oxobutanoate + (7R,8S)-7,8-diammoniononanoate</text>
        <dbReference type="Rhea" id="RHEA:16861"/>
        <dbReference type="ChEBI" id="CHEBI:16490"/>
        <dbReference type="ChEBI" id="CHEBI:59789"/>
        <dbReference type="ChEBI" id="CHEBI:149468"/>
        <dbReference type="ChEBI" id="CHEBI:149469"/>
        <dbReference type="EC" id="2.6.1.62"/>
    </reaction>
</comment>
<dbReference type="Pfam" id="PF00202">
    <property type="entry name" value="Aminotran_3"/>
    <property type="match status" value="1"/>
</dbReference>
<dbReference type="CDD" id="cd00610">
    <property type="entry name" value="OAT_like"/>
    <property type="match status" value="1"/>
</dbReference>
<comment type="similarity">
    <text evidence="10 11">Belongs to the class-III pyridoxal-phosphate-dependent aminotransferase family. BioA subfamily.</text>
</comment>
<evidence type="ECO:0000256" key="4">
    <source>
        <dbReference type="ARBA" id="ARBA00022490"/>
    </source>
</evidence>
<dbReference type="GO" id="GO:0004015">
    <property type="term" value="F:adenosylmethionine-8-amino-7-oxononanoate transaminase activity"/>
    <property type="evidence" value="ECO:0007669"/>
    <property type="project" value="UniProtKB-UniRule"/>
</dbReference>
<proteinExistence type="inferred from homology"/>
<dbReference type="Gene3D" id="3.40.640.10">
    <property type="entry name" value="Type I PLP-dependent aspartate aminotransferase-like (Major domain)"/>
    <property type="match status" value="1"/>
</dbReference>
<feature type="site" description="Participates in the substrate recognition with KAPA and in a stacking interaction with the adenine ring of SAM" evidence="11">
    <location>
        <position position="17"/>
    </location>
</feature>
<comment type="pathway">
    <text evidence="11">Cofactor biosynthesis; biotin biosynthesis; 7,8-diaminononanoate from 8-amino-7-oxononanoate (SAM route): step 1/1.</text>
</comment>
<evidence type="ECO:0000313" key="12">
    <source>
        <dbReference type="EMBL" id="QAT64227.1"/>
    </source>
</evidence>
<reference evidence="12 13" key="1">
    <citation type="submission" date="2019-01" db="EMBL/GenBank/DDBJ databases">
        <title>Genome sequence of Bacillus glycinifermentans SRCM103574.</title>
        <authorList>
            <person name="Kong H.-J."/>
            <person name="Jeong S.-Y."/>
            <person name="Jeong D.-Y."/>
        </authorList>
    </citation>
    <scope>NUCLEOTIDE SEQUENCE [LARGE SCALE GENOMIC DNA]</scope>
    <source>
        <strain evidence="12 13">SRCM103574</strain>
    </source>
</reference>
<keyword evidence="6 11" id="KW-0808">Transferase</keyword>
<feature type="binding site" evidence="11">
    <location>
        <position position="315"/>
    </location>
    <ligand>
        <name>substrate</name>
    </ligand>
</feature>
<dbReference type="NCBIfam" id="TIGR00508">
    <property type="entry name" value="bioA"/>
    <property type="match status" value="1"/>
</dbReference>
<dbReference type="FunFam" id="3.40.640.10:FF:000078">
    <property type="entry name" value="Adenosylmethionine-8-amino-7-oxononanoate aminotransferase"/>
    <property type="match status" value="1"/>
</dbReference>
<dbReference type="InterPro" id="IPR049704">
    <property type="entry name" value="Aminotrans_3_PPA_site"/>
</dbReference>
<dbReference type="EC" id="2.6.1.62" evidence="11"/>
<dbReference type="Gene3D" id="3.90.1150.10">
    <property type="entry name" value="Aspartate Aminotransferase, domain 1"/>
    <property type="match status" value="1"/>
</dbReference>
<evidence type="ECO:0000256" key="7">
    <source>
        <dbReference type="ARBA" id="ARBA00022691"/>
    </source>
</evidence>
<dbReference type="InterPro" id="IPR015422">
    <property type="entry name" value="PyrdxlP-dep_Trfase_small"/>
</dbReference>
<comment type="subcellular location">
    <subcellularLocation>
        <location evidence="2 11">Cytoplasm</location>
    </subcellularLocation>
</comment>
<dbReference type="InterPro" id="IPR015424">
    <property type="entry name" value="PyrdxlP-dep_Trfase"/>
</dbReference>
<protein>
    <recommendedName>
        <fullName evidence="11">Adenosylmethionine-8-amino-7-oxononanoate aminotransferase</fullName>
        <ecNumber evidence="11">2.6.1.62</ecNumber>
    </recommendedName>
    <alternativeName>
        <fullName evidence="11">7,8-diamino-pelargonic acid aminotransferase</fullName>
        <shortName evidence="11">DAPA AT</shortName>
        <shortName evidence="11">DAPA aminotransferase</shortName>
    </alternativeName>
    <alternativeName>
        <fullName evidence="11">7,8-diaminononanoate synthase</fullName>
        <shortName evidence="11">DANS</shortName>
    </alternativeName>
    <alternativeName>
        <fullName evidence="11">Diaminopelargonic acid synthase</fullName>
    </alternativeName>
</protein>
<dbReference type="PANTHER" id="PTHR42684:SF17">
    <property type="entry name" value="ADENOSYLMETHIONINE-8-AMINO-7-OXONONANOATE AMINOTRANSFERASE"/>
    <property type="match status" value="1"/>
</dbReference>
<dbReference type="PROSITE" id="PS00600">
    <property type="entry name" value="AA_TRANSFER_CLASS_3"/>
    <property type="match status" value="1"/>
</dbReference>
<evidence type="ECO:0000256" key="10">
    <source>
        <dbReference type="ARBA" id="ARBA00060970"/>
    </source>
</evidence>
<keyword evidence="8 11" id="KW-0093">Biotin biosynthesis</keyword>
<feature type="binding site" evidence="11">
    <location>
        <position position="280"/>
    </location>
    <ligand>
        <name>substrate</name>
    </ligand>
</feature>
<dbReference type="HAMAP" id="MF_00834">
    <property type="entry name" value="BioA"/>
    <property type="match status" value="1"/>
</dbReference>
<evidence type="ECO:0000256" key="9">
    <source>
        <dbReference type="ARBA" id="ARBA00022898"/>
    </source>
</evidence>
<feature type="modified residue" description="N6-(pyridoxal phosphate)lysine" evidence="11">
    <location>
        <position position="280"/>
    </location>
</feature>
<feature type="binding site" evidence="11">
    <location>
        <position position="251"/>
    </location>
    <ligand>
        <name>pyridoxal 5'-phosphate</name>
        <dbReference type="ChEBI" id="CHEBI:597326"/>
    </ligand>
</feature>
<feature type="binding site" evidence="11">
    <location>
        <begin position="316"/>
        <end position="317"/>
    </location>
    <ligand>
        <name>pyridoxal 5'-phosphate</name>
        <dbReference type="ChEBI" id="CHEBI:597326"/>
    </ligand>
</feature>
<dbReference type="Proteomes" id="UP000288675">
    <property type="component" value="Chromosome"/>
</dbReference>
<name>A0AAJ4D1V2_9BACI</name>
<keyword evidence="5 11" id="KW-0032">Aminotransferase</keyword>
<dbReference type="InterPro" id="IPR015421">
    <property type="entry name" value="PyrdxlP-dep_Trfase_major"/>
</dbReference>
<comment type="function">
    <text evidence="11">Catalyzes the transfer of the alpha-amino group from S-adenosyl-L-methionine (SAM) to 7-keto-8-aminopelargonic acid (KAPA) to form 7,8-diaminopelargonic acid (DAPA). It is the only aminotransferase known to utilize SAM as an amino donor.</text>
</comment>
<dbReference type="InterPro" id="IPR005814">
    <property type="entry name" value="Aminotrans_3"/>
</dbReference>
<dbReference type="InterPro" id="IPR005815">
    <property type="entry name" value="BioA"/>
</dbReference>
<feature type="binding site" evidence="11">
    <location>
        <position position="410"/>
    </location>
    <ligand>
        <name>substrate</name>
    </ligand>
</feature>
<keyword evidence="7 11" id="KW-0949">S-adenosyl-L-methionine</keyword>
<dbReference type="KEGG" id="bgy:BGLY_0781"/>
<dbReference type="GO" id="GO:0030170">
    <property type="term" value="F:pyridoxal phosphate binding"/>
    <property type="evidence" value="ECO:0007669"/>
    <property type="project" value="UniProtKB-UniRule"/>
</dbReference>
<dbReference type="EMBL" id="CP035232">
    <property type="protein sequence ID" value="QAT64227.1"/>
    <property type="molecule type" value="Genomic_DNA"/>
</dbReference>
<evidence type="ECO:0000256" key="5">
    <source>
        <dbReference type="ARBA" id="ARBA00022576"/>
    </source>
</evidence>
<feature type="binding site" evidence="11">
    <location>
        <position position="146"/>
    </location>
    <ligand>
        <name>substrate</name>
    </ligand>
</feature>
<dbReference type="GO" id="GO:0005737">
    <property type="term" value="C:cytoplasm"/>
    <property type="evidence" value="ECO:0007669"/>
    <property type="project" value="UniProtKB-SubCell"/>
</dbReference>
<dbReference type="AlphaFoldDB" id="A0AAJ4D1V2"/>
<dbReference type="SUPFAM" id="SSF53383">
    <property type="entry name" value="PLP-dependent transferases"/>
    <property type="match status" value="1"/>
</dbReference>
<evidence type="ECO:0000256" key="8">
    <source>
        <dbReference type="ARBA" id="ARBA00022756"/>
    </source>
</evidence>
<keyword evidence="4 11" id="KW-0963">Cytoplasm</keyword>
<dbReference type="GeneID" id="82851907"/>
<accession>A0AAJ4D1V2</accession>
<dbReference type="GO" id="GO:0009102">
    <property type="term" value="P:biotin biosynthetic process"/>
    <property type="evidence" value="ECO:0007669"/>
    <property type="project" value="UniProtKB-UniRule"/>
</dbReference>
<evidence type="ECO:0000256" key="3">
    <source>
        <dbReference type="ARBA" id="ARBA00011738"/>
    </source>
</evidence>
<comment type="caution">
    <text evidence="11">Lacks conserved residue(s) required for the propagation of feature annotation.</text>
</comment>
<organism evidence="12 13">
    <name type="scientific">Bacillus glycinifermentans</name>
    <dbReference type="NCBI Taxonomy" id="1664069"/>
    <lineage>
        <taxon>Bacteria</taxon>
        <taxon>Bacillati</taxon>
        <taxon>Bacillota</taxon>
        <taxon>Bacilli</taxon>
        <taxon>Bacillales</taxon>
        <taxon>Bacillaceae</taxon>
        <taxon>Bacillus</taxon>
    </lineage>
</organism>
<dbReference type="RefSeq" id="WP_046130393.1">
    <property type="nucleotide sequence ID" value="NZ_CP035232.1"/>
</dbReference>
<evidence type="ECO:0000256" key="2">
    <source>
        <dbReference type="ARBA" id="ARBA00004496"/>
    </source>
</evidence>
<dbReference type="PIRSF" id="PIRSF000521">
    <property type="entry name" value="Transaminase_4ab_Lys_Orn"/>
    <property type="match status" value="1"/>
</dbReference>
<comment type="cofactor">
    <cofactor evidence="1 11">
        <name>pyridoxal 5'-phosphate</name>
        <dbReference type="ChEBI" id="CHEBI:597326"/>
    </cofactor>
</comment>
<evidence type="ECO:0000256" key="6">
    <source>
        <dbReference type="ARBA" id="ARBA00022679"/>
    </source>
</evidence>
<comment type="subunit">
    <text evidence="3 11">Homodimer.</text>
</comment>
<evidence type="ECO:0000256" key="11">
    <source>
        <dbReference type="HAMAP-Rule" id="MF_00834"/>
    </source>
</evidence>
<feature type="binding site" evidence="11">
    <location>
        <begin position="113"/>
        <end position="114"/>
    </location>
    <ligand>
        <name>pyridoxal 5'-phosphate</name>
        <dbReference type="ChEBI" id="CHEBI:597326"/>
    </ligand>
</feature>
<gene>
    <name evidence="11 12" type="primary">bioA</name>
    <name evidence="12" type="ORF">EQZ20_04335</name>
</gene>
<evidence type="ECO:0000313" key="13">
    <source>
        <dbReference type="Proteomes" id="UP000288675"/>
    </source>
</evidence>